<sequence>MMSDDTTHLRLTVELMQKRKLLKNAEKVTIDGSCLNLAQVVECSNSTNIKLEISEQAVDEMALNAKYLKRKITEEKLVIYGINTGFGNSADTRTLELEKLQKALIQHINAGMGRTFPPDMVRAVMVTRANCLAKAYSGVRPDVVQLLVAMINNDIVPIVPLRGSVSASGDLMPLGYIAAAMIGREDINVMVRGQIMPCPVALKEANLEPLVMGPKEGLAIINATSFAAGTAAQTIYEANIAVLLTQICTGLAVEALQGKMESFHPVHHACLQHVGLKEVSNNMLKILDGSRLAVSTLEMHLPDTYGSLKQDRYSIRTAPQWLGPVIETLKEACRRINVELNCANDNPVIDHRTDTIAHGGNFQGETLSITLDQTRQALQVCGKLLLAQLQEIVNHRINHDLPPNLCGSDVNLDFGFKGADTAMASYMSELDHLANPMSNHVLSAECQNQSVNSMALVSSRLTREALEILQMMLANHLCLLCQALDLRYLRNEVISSMRKMGKRQKEFLATFLKENKWYDFLFHPEESAAKFAEKIPKNGHKEEDIRNEICVAMKSLMSDACNGHLGTVDCLGTGTKKAYWYIRHTVGVPFYHGQAAIDTWLEKILSAVQNGDFENVLLSAFEEP</sequence>
<name>A0A1S3I690_LINAN</name>
<evidence type="ECO:0000256" key="1">
    <source>
        <dbReference type="ARBA" id="ARBA00007238"/>
    </source>
</evidence>
<dbReference type="Proteomes" id="UP000085678">
    <property type="component" value="Unplaced"/>
</dbReference>
<dbReference type="RefSeq" id="XP_013393772.1">
    <property type="nucleotide sequence ID" value="XM_013538318.2"/>
</dbReference>
<dbReference type="InterPro" id="IPR008948">
    <property type="entry name" value="L-Aspartase-like"/>
</dbReference>
<keyword evidence="3" id="KW-1185">Reference proteome</keyword>
<accession>A0A1S3I690</accession>
<dbReference type="Gene3D" id="1.20.200.10">
    <property type="entry name" value="Fumarase/aspartase (Central domain)"/>
    <property type="match status" value="1"/>
</dbReference>
<evidence type="ECO:0000313" key="3">
    <source>
        <dbReference type="Proteomes" id="UP000085678"/>
    </source>
</evidence>
<dbReference type="PANTHER" id="PTHR10362">
    <property type="entry name" value="HISTIDINE AMMONIA-LYASE"/>
    <property type="match status" value="1"/>
</dbReference>
<dbReference type="KEGG" id="lak:106161379"/>
<evidence type="ECO:0000313" key="4">
    <source>
        <dbReference type="RefSeq" id="XP_013393772.1"/>
    </source>
</evidence>
<dbReference type="RefSeq" id="XP_013393773.1">
    <property type="nucleotide sequence ID" value="XM_013538319.2"/>
</dbReference>
<dbReference type="AlphaFoldDB" id="A0A1S3I690"/>
<dbReference type="Pfam" id="PF00221">
    <property type="entry name" value="Lyase_aromatic"/>
    <property type="match status" value="1"/>
</dbReference>
<evidence type="ECO:0000313" key="5">
    <source>
        <dbReference type="RefSeq" id="XP_013393773.1"/>
    </source>
</evidence>
<dbReference type="GO" id="GO:0016841">
    <property type="term" value="F:ammonia-lyase activity"/>
    <property type="evidence" value="ECO:0007669"/>
    <property type="project" value="InterPro"/>
</dbReference>
<keyword evidence="2" id="KW-0456">Lyase</keyword>
<evidence type="ECO:0000256" key="2">
    <source>
        <dbReference type="RuleBase" id="RU003954"/>
    </source>
</evidence>
<organism evidence="3 4">
    <name type="scientific">Lingula anatina</name>
    <name type="common">Brachiopod</name>
    <name type="synonym">Lingula unguis</name>
    <dbReference type="NCBI Taxonomy" id="7574"/>
    <lineage>
        <taxon>Eukaryota</taxon>
        <taxon>Metazoa</taxon>
        <taxon>Spiralia</taxon>
        <taxon>Lophotrochozoa</taxon>
        <taxon>Brachiopoda</taxon>
        <taxon>Linguliformea</taxon>
        <taxon>Lingulata</taxon>
        <taxon>Lingulida</taxon>
        <taxon>Linguloidea</taxon>
        <taxon>Lingulidae</taxon>
        <taxon>Lingula</taxon>
    </lineage>
</organism>
<dbReference type="GeneID" id="106161379"/>
<dbReference type="STRING" id="7574.A0A1S3I690"/>
<dbReference type="InterPro" id="IPR005922">
    <property type="entry name" value="Phe_NH3-lyase"/>
</dbReference>
<dbReference type="GO" id="GO:0005737">
    <property type="term" value="C:cytoplasm"/>
    <property type="evidence" value="ECO:0007669"/>
    <property type="project" value="InterPro"/>
</dbReference>
<dbReference type="NCBIfam" id="TIGR01226">
    <property type="entry name" value="phe_am_lyase"/>
    <property type="match status" value="1"/>
</dbReference>
<dbReference type="OrthoDB" id="10051290at2759"/>
<dbReference type="GO" id="GO:0006559">
    <property type="term" value="P:L-phenylalanine catabolic process"/>
    <property type="evidence" value="ECO:0007669"/>
    <property type="project" value="InterPro"/>
</dbReference>
<reference evidence="4 5" key="1">
    <citation type="submission" date="2025-04" db="UniProtKB">
        <authorList>
            <consortium name="RefSeq"/>
        </authorList>
    </citation>
    <scope>IDENTIFICATION</scope>
    <source>
        <tissue evidence="4 5">Gonads</tissue>
    </source>
</reference>
<dbReference type="Gene3D" id="1.10.275.10">
    <property type="entry name" value="Fumarase/aspartase (N-terminal domain)"/>
    <property type="match status" value="1"/>
</dbReference>
<proteinExistence type="inferred from homology"/>
<gene>
    <name evidence="4 5" type="primary">LOC106161379</name>
</gene>
<dbReference type="InterPro" id="IPR024083">
    <property type="entry name" value="Fumarase/histidase_N"/>
</dbReference>
<dbReference type="InterPro" id="IPR001106">
    <property type="entry name" value="Aromatic_Lyase"/>
</dbReference>
<dbReference type="CDD" id="cd00332">
    <property type="entry name" value="PAL-HAL"/>
    <property type="match status" value="1"/>
</dbReference>
<dbReference type="SUPFAM" id="SSF48557">
    <property type="entry name" value="L-aspartase-like"/>
    <property type="match status" value="1"/>
</dbReference>
<dbReference type="OMA" id="GTRRNFH"/>
<comment type="similarity">
    <text evidence="1 2">Belongs to the PAL/histidase family.</text>
</comment>
<protein>
    <submittedName>
        <fullName evidence="4 5">Phenylalanine ammonia-lyase 2</fullName>
    </submittedName>
</protein>